<name>A0ACA9MLW1_9GLOM</name>
<dbReference type="Proteomes" id="UP000789366">
    <property type="component" value="Unassembled WGS sequence"/>
</dbReference>
<keyword evidence="2" id="KW-1185">Reference proteome</keyword>
<sequence>MWSRYLTHDCFAYDWYDFDRLNEACSRVLSFGTRNIHHSRRGRDVSSRSVHGHSSYLFVAGALDECTN</sequence>
<organism evidence="1 2">
    <name type="scientific">Cetraspora pellucida</name>
    <dbReference type="NCBI Taxonomy" id="1433469"/>
    <lineage>
        <taxon>Eukaryota</taxon>
        <taxon>Fungi</taxon>
        <taxon>Fungi incertae sedis</taxon>
        <taxon>Mucoromycota</taxon>
        <taxon>Glomeromycotina</taxon>
        <taxon>Glomeromycetes</taxon>
        <taxon>Diversisporales</taxon>
        <taxon>Gigasporaceae</taxon>
        <taxon>Cetraspora</taxon>
    </lineage>
</organism>
<evidence type="ECO:0000313" key="1">
    <source>
        <dbReference type="EMBL" id="CAG8591562.1"/>
    </source>
</evidence>
<comment type="caution">
    <text evidence="1">The sequence shown here is derived from an EMBL/GenBank/DDBJ whole genome shotgun (WGS) entry which is preliminary data.</text>
</comment>
<evidence type="ECO:0000313" key="2">
    <source>
        <dbReference type="Proteomes" id="UP000789366"/>
    </source>
</evidence>
<accession>A0ACA9MLW1</accession>
<gene>
    <name evidence="1" type="ORF">SPELUC_LOCUS6768</name>
</gene>
<protein>
    <submittedName>
        <fullName evidence="1">11134_t:CDS:1</fullName>
    </submittedName>
</protein>
<dbReference type="EMBL" id="CAJVPW010008245">
    <property type="protein sequence ID" value="CAG8591562.1"/>
    <property type="molecule type" value="Genomic_DNA"/>
</dbReference>
<reference evidence="1" key="1">
    <citation type="submission" date="2021-06" db="EMBL/GenBank/DDBJ databases">
        <authorList>
            <person name="Kallberg Y."/>
            <person name="Tangrot J."/>
            <person name="Rosling A."/>
        </authorList>
    </citation>
    <scope>NUCLEOTIDE SEQUENCE</scope>
    <source>
        <strain evidence="1">28 12/20/2015</strain>
    </source>
</reference>
<feature type="non-terminal residue" evidence="1">
    <location>
        <position position="68"/>
    </location>
</feature>
<proteinExistence type="predicted"/>